<evidence type="ECO:0000313" key="2">
    <source>
        <dbReference type="Proteomes" id="UP000770661"/>
    </source>
</evidence>
<dbReference type="Proteomes" id="UP000770661">
    <property type="component" value="Unassembled WGS sequence"/>
</dbReference>
<reference evidence="1" key="1">
    <citation type="submission" date="2020-07" db="EMBL/GenBank/DDBJ databases">
        <title>The High-quality genome of the commercially important snow crab, Chionoecetes opilio.</title>
        <authorList>
            <person name="Jeong J.-H."/>
            <person name="Ryu S."/>
        </authorList>
    </citation>
    <scope>NUCLEOTIDE SEQUENCE</scope>
    <source>
        <strain evidence="1">MADBK_172401_WGS</strain>
        <tissue evidence="1">Digestive gland</tissue>
    </source>
</reference>
<gene>
    <name evidence="1" type="ORF">GWK47_036963</name>
</gene>
<accession>A0A8J4YDV7</accession>
<dbReference type="AlphaFoldDB" id="A0A8J4YDV7"/>
<proteinExistence type="predicted"/>
<dbReference type="EMBL" id="JACEEZ010004677">
    <property type="protein sequence ID" value="KAG0726265.1"/>
    <property type="molecule type" value="Genomic_DNA"/>
</dbReference>
<comment type="caution">
    <text evidence="1">The sequence shown here is derived from an EMBL/GenBank/DDBJ whole genome shotgun (WGS) entry which is preliminary data.</text>
</comment>
<protein>
    <submittedName>
        <fullName evidence="1">Uncharacterized protein</fullName>
    </submittedName>
</protein>
<name>A0A8J4YDV7_CHIOP</name>
<organism evidence="1 2">
    <name type="scientific">Chionoecetes opilio</name>
    <name type="common">Atlantic snow crab</name>
    <name type="synonym">Cancer opilio</name>
    <dbReference type="NCBI Taxonomy" id="41210"/>
    <lineage>
        <taxon>Eukaryota</taxon>
        <taxon>Metazoa</taxon>
        <taxon>Ecdysozoa</taxon>
        <taxon>Arthropoda</taxon>
        <taxon>Crustacea</taxon>
        <taxon>Multicrustacea</taxon>
        <taxon>Malacostraca</taxon>
        <taxon>Eumalacostraca</taxon>
        <taxon>Eucarida</taxon>
        <taxon>Decapoda</taxon>
        <taxon>Pleocyemata</taxon>
        <taxon>Brachyura</taxon>
        <taxon>Eubrachyura</taxon>
        <taxon>Majoidea</taxon>
        <taxon>Majidae</taxon>
        <taxon>Chionoecetes</taxon>
    </lineage>
</organism>
<keyword evidence="2" id="KW-1185">Reference proteome</keyword>
<evidence type="ECO:0000313" key="1">
    <source>
        <dbReference type="EMBL" id="KAG0726265.1"/>
    </source>
</evidence>
<sequence length="66" mass="7387">MDTRPVTFITGLFSTRSSWSSSPLTVVRMRQFSPHWAKVVLLTGLAQSRPFQPGPIRLTKTVAARD</sequence>